<protein>
    <recommendedName>
        <fullName evidence="5">Metallo-beta-lactamase domain-containing protein</fullName>
    </recommendedName>
</protein>
<dbReference type="Gene3D" id="3.60.15.10">
    <property type="entry name" value="Ribonuclease Z/Hydroxyacylglutathione hydrolase-like"/>
    <property type="match status" value="1"/>
</dbReference>
<evidence type="ECO:0000313" key="6">
    <source>
        <dbReference type="EMBL" id="KIW75742.1"/>
    </source>
</evidence>
<dbReference type="CDD" id="cd07730">
    <property type="entry name" value="metallo-hydrolase-like_MBL-fold"/>
    <property type="match status" value="1"/>
</dbReference>
<proteinExistence type="inferred from homology"/>
<dbReference type="HOGENOM" id="CLU_030571_1_0_1"/>
<evidence type="ECO:0000259" key="5">
    <source>
        <dbReference type="SMART" id="SM00849"/>
    </source>
</evidence>
<dbReference type="Proteomes" id="UP000053029">
    <property type="component" value="Unassembled WGS sequence"/>
</dbReference>
<evidence type="ECO:0000256" key="2">
    <source>
        <dbReference type="ARBA" id="ARBA00022723"/>
    </source>
</evidence>
<reference evidence="6 7" key="1">
    <citation type="submission" date="2015-01" db="EMBL/GenBank/DDBJ databases">
        <title>The Genome Sequence of Fonsecaea pedrosoi CBS 271.37.</title>
        <authorList>
            <consortium name="The Broad Institute Genomics Platform"/>
            <person name="Cuomo C."/>
            <person name="de Hoog S."/>
            <person name="Gorbushina A."/>
            <person name="Stielow B."/>
            <person name="Teixiera M."/>
            <person name="Abouelleil A."/>
            <person name="Chapman S.B."/>
            <person name="Priest M."/>
            <person name="Young S.K."/>
            <person name="Wortman J."/>
            <person name="Nusbaum C."/>
            <person name="Birren B."/>
        </authorList>
    </citation>
    <scope>NUCLEOTIDE SEQUENCE [LARGE SCALE GENOMIC DNA]</scope>
    <source>
        <strain evidence="6 7">CBS 271.37</strain>
    </source>
</reference>
<keyword evidence="3" id="KW-0378">Hydrolase</keyword>
<accession>A0A0D2EMV8</accession>
<keyword evidence="4" id="KW-0862">Zinc</keyword>
<dbReference type="PANTHER" id="PTHR42978:SF5">
    <property type="entry name" value="METALLO-BETA-LACTAMASE DOMAIN-CONTAINING PROTEIN"/>
    <property type="match status" value="1"/>
</dbReference>
<dbReference type="InterPro" id="IPR036866">
    <property type="entry name" value="RibonucZ/Hydroxyglut_hydro"/>
</dbReference>
<dbReference type="AlphaFoldDB" id="A0A0D2EMV8"/>
<dbReference type="GO" id="GO:0016787">
    <property type="term" value="F:hydrolase activity"/>
    <property type="evidence" value="ECO:0007669"/>
    <property type="project" value="UniProtKB-KW"/>
</dbReference>
<name>A0A0D2EMV8_9EURO</name>
<dbReference type="GO" id="GO:0046872">
    <property type="term" value="F:metal ion binding"/>
    <property type="evidence" value="ECO:0007669"/>
    <property type="project" value="UniProtKB-KW"/>
</dbReference>
<gene>
    <name evidence="6" type="ORF">Z517_10485</name>
</gene>
<dbReference type="SMART" id="SM00849">
    <property type="entry name" value="Lactamase_B"/>
    <property type="match status" value="1"/>
</dbReference>
<dbReference type="STRING" id="1442368.A0A0D2EMV8"/>
<dbReference type="VEuPathDB" id="FungiDB:Z517_10485"/>
<dbReference type="InterPro" id="IPR051013">
    <property type="entry name" value="MBL_superfamily_lactonases"/>
</dbReference>
<feature type="domain" description="Metallo-beta-lactamase" evidence="5">
    <location>
        <begin position="58"/>
        <end position="273"/>
    </location>
</feature>
<dbReference type="EMBL" id="KN846975">
    <property type="protein sequence ID" value="KIW75742.1"/>
    <property type="molecule type" value="Genomic_DNA"/>
</dbReference>
<evidence type="ECO:0000313" key="7">
    <source>
        <dbReference type="Proteomes" id="UP000053029"/>
    </source>
</evidence>
<dbReference type="GeneID" id="25309975"/>
<dbReference type="Pfam" id="PF00753">
    <property type="entry name" value="Lactamase_B"/>
    <property type="match status" value="1"/>
</dbReference>
<keyword evidence="2" id="KW-0479">Metal-binding</keyword>
<keyword evidence="7" id="KW-1185">Reference proteome</keyword>
<dbReference type="SUPFAM" id="SSF56281">
    <property type="entry name" value="Metallo-hydrolase/oxidoreductase"/>
    <property type="match status" value="1"/>
</dbReference>
<comment type="similarity">
    <text evidence="1">Belongs to the metallo-beta-lactamase superfamily.</text>
</comment>
<dbReference type="InterPro" id="IPR001279">
    <property type="entry name" value="Metallo-B-lactamas"/>
</dbReference>
<dbReference type="PANTHER" id="PTHR42978">
    <property type="entry name" value="QUORUM-QUENCHING LACTONASE YTNP-RELATED-RELATED"/>
    <property type="match status" value="1"/>
</dbReference>
<sequence length="386" mass="42954">MSSSEDEPLVAAVQAPPLNIPSGATVSVKIIDTTTTIKVPLSLQMGPKIMGHDDLFCPAYSFLIEHPSGRKLLYDLGTRKDLENLSPSIVGMMSAPGWHFTVEKDVAEILEANATSTGSIEAVIWSHWHFDHIGNMETFPSSVNLIVGPGFKSGLLPGYPTNKDSHLLESDWAGRELVELEFDARSKLGQFKAIDYFDDGSFYLLDAPGHAIGHVCGLARVSKGTGGEEDTFVFMGGDTCHHGGQWRPNQYLPLPKQVFPTKPILGRSVCPGSVFQKLHRHNSAVEEYYRMAPNFPQDYQEAEKTIHHMQEFDAAKNILVIIAHDCAPLEPNSGFKFFPNGTLNDWKRDKLDRRIRWTFLEDFLPAIEQGAQQETTMEAGLTFRPR</sequence>
<evidence type="ECO:0000256" key="3">
    <source>
        <dbReference type="ARBA" id="ARBA00022801"/>
    </source>
</evidence>
<evidence type="ECO:0000256" key="1">
    <source>
        <dbReference type="ARBA" id="ARBA00007749"/>
    </source>
</evidence>
<organism evidence="6 7">
    <name type="scientific">Fonsecaea pedrosoi CBS 271.37</name>
    <dbReference type="NCBI Taxonomy" id="1442368"/>
    <lineage>
        <taxon>Eukaryota</taxon>
        <taxon>Fungi</taxon>
        <taxon>Dikarya</taxon>
        <taxon>Ascomycota</taxon>
        <taxon>Pezizomycotina</taxon>
        <taxon>Eurotiomycetes</taxon>
        <taxon>Chaetothyriomycetidae</taxon>
        <taxon>Chaetothyriales</taxon>
        <taxon>Herpotrichiellaceae</taxon>
        <taxon>Fonsecaea</taxon>
    </lineage>
</organism>
<evidence type="ECO:0000256" key="4">
    <source>
        <dbReference type="ARBA" id="ARBA00022833"/>
    </source>
</evidence>
<dbReference type="RefSeq" id="XP_013279550.1">
    <property type="nucleotide sequence ID" value="XM_013424096.1"/>
</dbReference>
<dbReference type="OrthoDB" id="10250730at2759"/>